<dbReference type="GO" id="GO:0072542">
    <property type="term" value="F:protein phosphatase activator activity"/>
    <property type="evidence" value="ECO:0007669"/>
    <property type="project" value="TreeGrafter"/>
</dbReference>
<dbReference type="InterPro" id="IPR011993">
    <property type="entry name" value="PH-like_dom_sf"/>
</dbReference>
<feature type="compositionally biased region" description="Basic and acidic residues" evidence="3">
    <location>
        <begin position="602"/>
        <end position="614"/>
    </location>
</feature>
<evidence type="ECO:0000256" key="2">
    <source>
        <dbReference type="ARBA" id="ARBA00023242"/>
    </source>
</evidence>
<dbReference type="Gene3D" id="2.30.29.30">
    <property type="entry name" value="Pleckstrin-homology domain (PH domain)/Phosphotyrosine-binding domain (PTB)"/>
    <property type="match status" value="1"/>
</dbReference>
<dbReference type="GO" id="GO:0005654">
    <property type="term" value="C:nucleoplasm"/>
    <property type="evidence" value="ECO:0007669"/>
    <property type="project" value="TreeGrafter"/>
</dbReference>
<keyword evidence="2" id="KW-0539">Nucleus</keyword>
<feature type="domain" description="PP4R3 EVH1-like" evidence="5">
    <location>
        <begin position="8"/>
        <end position="68"/>
    </location>
</feature>
<protein>
    <submittedName>
        <fullName evidence="6">Uncharacterized protein</fullName>
    </submittedName>
</protein>
<feature type="compositionally biased region" description="Polar residues" evidence="3">
    <location>
        <begin position="615"/>
        <end position="627"/>
    </location>
</feature>
<evidence type="ECO:0000256" key="1">
    <source>
        <dbReference type="ARBA" id="ARBA00004123"/>
    </source>
</evidence>
<feature type="domain" description="Serine/threonine-protein phosphatase 4 regulatory subunit 3-like central" evidence="4">
    <location>
        <begin position="112"/>
        <end position="585"/>
    </location>
</feature>
<dbReference type="InterPro" id="IPR055236">
    <property type="entry name" value="EVH1_PP4R3"/>
</dbReference>
<dbReference type="Proteomes" id="UP000029121">
    <property type="component" value="Unassembled WGS sequence"/>
</dbReference>
<dbReference type="InterPro" id="IPR011989">
    <property type="entry name" value="ARM-like"/>
</dbReference>
<dbReference type="eggNOG" id="KOG2175">
    <property type="taxonomic scope" value="Eukaryota"/>
</dbReference>
<dbReference type="Gene3D" id="1.25.10.10">
    <property type="entry name" value="Leucine-rich Repeat Variant"/>
    <property type="match status" value="1"/>
</dbReference>
<reference evidence="7" key="1">
    <citation type="journal article" date="2013" name="Nat. Genet.">
        <title>The Capsella rubella genome and the genomic consequences of rapid mating system evolution.</title>
        <authorList>
            <person name="Slotte T."/>
            <person name="Hazzouri K.M."/>
            <person name="Agren J.A."/>
            <person name="Koenig D."/>
            <person name="Maumus F."/>
            <person name="Guo Y.L."/>
            <person name="Steige K."/>
            <person name="Platts A.E."/>
            <person name="Escobar J.S."/>
            <person name="Newman L.K."/>
            <person name="Wang W."/>
            <person name="Mandakova T."/>
            <person name="Vello E."/>
            <person name="Smith L.M."/>
            <person name="Henz S.R."/>
            <person name="Steffen J."/>
            <person name="Takuno S."/>
            <person name="Brandvain Y."/>
            <person name="Coop G."/>
            <person name="Andolfatto P."/>
            <person name="Hu T.T."/>
            <person name="Blanchette M."/>
            <person name="Clark R.M."/>
            <person name="Quesneville H."/>
            <person name="Nordborg M."/>
            <person name="Gaut B.S."/>
            <person name="Lysak M.A."/>
            <person name="Jenkins J."/>
            <person name="Grimwood J."/>
            <person name="Chapman J."/>
            <person name="Prochnik S."/>
            <person name="Shu S."/>
            <person name="Rokhsar D."/>
            <person name="Schmutz J."/>
            <person name="Weigel D."/>
            <person name="Wright S.I."/>
        </authorList>
    </citation>
    <scope>NUCLEOTIDE SEQUENCE [LARGE SCALE GENOMIC DNA]</scope>
    <source>
        <strain evidence="7">cv. Monte Gargano</strain>
    </source>
</reference>
<dbReference type="SUPFAM" id="SSF48371">
    <property type="entry name" value="ARM repeat"/>
    <property type="match status" value="1"/>
</dbReference>
<keyword evidence="7" id="KW-1185">Reference proteome</keyword>
<dbReference type="PANTHER" id="PTHR23318:SF0">
    <property type="entry name" value="SERINE_THREONINE-PROTEIN PHOSPHATASE 4 REGULATORY SUBUNIT 3"/>
    <property type="match status" value="1"/>
</dbReference>
<dbReference type="GO" id="GO:0030289">
    <property type="term" value="C:protein phosphatase 4 complex"/>
    <property type="evidence" value="ECO:0007669"/>
    <property type="project" value="TreeGrafter"/>
</dbReference>
<dbReference type="InterPro" id="IPR006887">
    <property type="entry name" value="P4R3-like_central_dom"/>
</dbReference>
<organism evidence="6 7">
    <name type="scientific">Capsella rubella</name>
    <dbReference type="NCBI Taxonomy" id="81985"/>
    <lineage>
        <taxon>Eukaryota</taxon>
        <taxon>Viridiplantae</taxon>
        <taxon>Streptophyta</taxon>
        <taxon>Embryophyta</taxon>
        <taxon>Tracheophyta</taxon>
        <taxon>Spermatophyta</taxon>
        <taxon>Magnoliopsida</taxon>
        <taxon>eudicotyledons</taxon>
        <taxon>Gunneridae</taxon>
        <taxon>Pentapetalae</taxon>
        <taxon>rosids</taxon>
        <taxon>malvids</taxon>
        <taxon>Brassicales</taxon>
        <taxon>Brassicaceae</taxon>
        <taxon>Camelineae</taxon>
        <taxon>Capsella</taxon>
    </lineage>
</organism>
<dbReference type="InterPro" id="IPR016024">
    <property type="entry name" value="ARM-type_fold"/>
</dbReference>
<dbReference type="InterPro" id="IPR051137">
    <property type="entry name" value="PP4R3-like"/>
</dbReference>
<dbReference type="EMBL" id="KB870812">
    <property type="protein sequence ID" value="EOA13022.1"/>
    <property type="molecule type" value="Genomic_DNA"/>
</dbReference>
<dbReference type="Pfam" id="PF22972">
    <property type="entry name" value="EVH1_PP4R3"/>
    <property type="match status" value="1"/>
</dbReference>
<dbReference type="PANTHER" id="PTHR23318">
    <property type="entry name" value="ATP SYNTHASE GAMMA-RELATED"/>
    <property type="match status" value="1"/>
</dbReference>
<evidence type="ECO:0000313" key="7">
    <source>
        <dbReference type="Proteomes" id="UP000029121"/>
    </source>
</evidence>
<dbReference type="AlphaFoldDB" id="R0EV78"/>
<evidence type="ECO:0000259" key="5">
    <source>
        <dbReference type="Pfam" id="PF22972"/>
    </source>
</evidence>
<proteinExistence type="predicted"/>
<evidence type="ECO:0000256" key="3">
    <source>
        <dbReference type="SAM" id="MobiDB-lite"/>
    </source>
</evidence>
<sequence>MQRSEELGLYVIDEDDNATLLVHHISTENIYTQQEDSIISWSEPEGSAELALSFQETAGCTYVWNQIFSMKQVLHFNSLNGETFDNVISELKKLPDVSRSNLDLILKNLTEYGSTDQMRVIELILKDGTFFQKLMGVFEVCERNKDVEGLHIMFNIVKEIISLNSSQILDIILGDQLFMRIFGCLEYDPDVPNSQHHRTFLEGVVFKEAIPIKNLLVLSKIHQTYRISYLKDFVLTNVHAAISTHLDTVINANNAAVVTLLKNDIKESFARLQSPSTSDESRNNLVHFLHEFFSLTKSAQQVSVSRELINDGLLDIITEVLKSPDRILVLMGAQILNNLWSQDATLFCSYVVRLETPLLGLLVKGMMEDVDDQTKCQFVEIIKNVLGFGGIQLNCSDKQKKIQGIIFDTFCEKHLPDLVDFIMVSCPERPGDTSEGASVRVGSHCGAKTEVLLHISELLCSCVQLDPSRTNFLHNNVIKKVLLLTRRKEKPLVAAAIRFVRTLLSVHNHNVQSYIVKNNSLKPIIEVFAANGHRNNMLNSAVLQLFEQISKKNVALVKYVVDTFWDQLAPFAYLLPVQNFKTIYENCIESKEPKSTNGQSDMRQDALHEEKSAEPHNSNVTAASSPSRGKRSGGLVDSEDDKSDEDCKRQKLTSTSEGNKNSPEQGDEAMKEPGEL</sequence>
<accession>R0EV78</accession>
<comment type="subcellular location">
    <subcellularLocation>
        <location evidence="1">Nucleus</location>
    </subcellularLocation>
</comment>
<evidence type="ECO:0000313" key="6">
    <source>
        <dbReference type="EMBL" id="EOA13022.1"/>
    </source>
</evidence>
<name>R0EV78_9BRAS</name>
<dbReference type="STRING" id="81985.R0EV78"/>
<feature type="compositionally biased region" description="Polar residues" evidence="3">
    <location>
        <begin position="652"/>
        <end position="664"/>
    </location>
</feature>
<dbReference type="Pfam" id="PF04802">
    <property type="entry name" value="PP4R3"/>
    <property type="match status" value="1"/>
</dbReference>
<gene>
    <name evidence="6" type="ORF">CARUB_v10026018mg</name>
</gene>
<feature type="region of interest" description="Disordered" evidence="3">
    <location>
        <begin position="591"/>
        <end position="676"/>
    </location>
</feature>
<evidence type="ECO:0000259" key="4">
    <source>
        <dbReference type="Pfam" id="PF04802"/>
    </source>
</evidence>